<dbReference type="RefSeq" id="WP_067309276.1">
    <property type="nucleotide sequence ID" value="NZ_CP016279.1"/>
</dbReference>
<dbReference type="InterPro" id="IPR033457">
    <property type="entry name" value="DUF5133"/>
</dbReference>
<evidence type="ECO:0000256" key="1">
    <source>
        <dbReference type="SAM" id="MobiDB-lite"/>
    </source>
</evidence>
<gene>
    <name evidence="2" type="ORF">AVL59_27095</name>
    <name evidence="3" type="ORF">J2Z21_000242</name>
</gene>
<feature type="region of interest" description="Disordered" evidence="1">
    <location>
        <begin position="69"/>
        <end position="100"/>
    </location>
</feature>
<evidence type="ECO:0000313" key="4">
    <source>
        <dbReference type="Proteomes" id="UP000092659"/>
    </source>
</evidence>
<dbReference type="AlphaFoldDB" id="A0A1B1B1M1"/>
<dbReference type="Proteomes" id="UP000092659">
    <property type="component" value="Chromosome"/>
</dbReference>
<dbReference type="EMBL" id="CP016279">
    <property type="protein sequence ID" value="ANP52713.1"/>
    <property type="molecule type" value="Genomic_DNA"/>
</dbReference>
<reference evidence="2 4" key="1">
    <citation type="submission" date="2016-06" db="EMBL/GenBank/DDBJ databases">
        <title>Complete genome sequence of Streptomyces griseochromogenes ATCC 14511, the Blasticidin S producer.</title>
        <authorList>
            <person name="Wu L."/>
        </authorList>
    </citation>
    <scope>NUCLEOTIDE SEQUENCE [LARGE SCALE GENOMIC DNA]</scope>
    <source>
        <strain evidence="2 4">ATCC 14511</strain>
    </source>
</reference>
<feature type="compositionally biased region" description="Basic and acidic residues" evidence="1">
    <location>
        <begin position="91"/>
        <end position="100"/>
    </location>
</feature>
<accession>A0A1B1B1M1</accession>
<evidence type="ECO:0000313" key="5">
    <source>
        <dbReference type="Proteomes" id="UP001519309"/>
    </source>
</evidence>
<dbReference type="Pfam" id="PF17196">
    <property type="entry name" value="DUF5133"/>
    <property type="match status" value="1"/>
</dbReference>
<organism evidence="2 4">
    <name type="scientific">Streptomyces griseochromogenes</name>
    <dbReference type="NCBI Taxonomy" id="68214"/>
    <lineage>
        <taxon>Bacteria</taxon>
        <taxon>Bacillati</taxon>
        <taxon>Actinomycetota</taxon>
        <taxon>Actinomycetes</taxon>
        <taxon>Kitasatosporales</taxon>
        <taxon>Streptomycetaceae</taxon>
        <taxon>Streptomyces</taxon>
    </lineage>
</organism>
<keyword evidence="5" id="KW-1185">Reference proteome</keyword>
<dbReference type="KEGG" id="sgs:AVL59_27095"/>
<evidence type="ECO:0000313" key="3">
    <source>
        <dbReference type="EMBL" id="MBP2047320.1"/>
    </source>
</evidence>
<proteinExistence type="predicted"/>
<dbReference type="Proteomes" id="UP001519309">
    <property type="component" value="Unassembled WGS sequence"/>
</dbReference>
<dbReference type="STRING" id="68214.AVL59_27095"/>
<sequence length="100" mass="11520">MLLPAKAEVARQLRRYRAWERVMLASPHDRRVRATFEDSGYTLCVLMGKRCAREAAEAAERYLRSTLAGYLREQDGRPQPGRTGRRAPPPPERRSTAPRR</sequence>
<dbReference type="EMBL" id="JAGGLP010000001">
    <property type="protein sequence ID" value="MBP2047320.1"/>
    <property type="molecule type" value="Genomic_DNA"/>
</dbReference>
<name>A0A1B1B1M1_9ACTN</name>
<evidence type="ECO:0000313" key="2">
    <source>
        <dbReference type="EMBL" id="ANP52713.1"/>
    </source>
</evidence>
<reference evidence="3 5" key="2">
    <citation type="submission" date="2021-03" db="EMBL/GenBank/DDBJ databases">
        <title>Genomic Encyclopedia of Type Strains, Phase IV (KMG-IV): sequencing the most valuable type-strain genomes for metagenomic binning, comparative biology and taxonomic classification.</title>
        <authorList>
            <person name="Goeker M."/>
        </authorList>
    </citation>
    <scope>NUCLEOTIDE SEQUENCE [LARGE SCALE GENOMIC DNA]</scope>
    <source>
        <strain evidence="3 5">DSM 40499</strain>
    </source>
</reference>
<dbReference type="OrthoDB" id="4328450at2"/>
<protein>
    <submittedName>
        <fullName evidence="2">DUF5133 domain-containing protein</fullName>
    </submittedName>
</protein>